<dbReference type="PANTHER" id="PTHR43194:SF2">
    <property type="entry name" value="PEROXISOMAL MEMBRANE PROTEIN LPX1"/>
    <property type="match status" value="1"/>
</dbReference>
<dbReference type="AlphaFoldDB" id="A0AAF1JY72"/>
<evidence type="ECO:0000259" key="1">
    <source>
        <dbReference type="Pfam" id="PF12697"/>
    </source>
</evidence>
<reference evidence="2" key="1">
    <citation type="submission" date="2020-01" db="EMBL/GenBank/DDBJ databases">
        <authorList>
            <person name="Rat A."/>
        </authorList>
    </citation>
    <scope>NUCLEOTIDE SEQUENCE</scope>
    <source>
        <strain evidence="2">LMG 28251</strain>
    </source>
</reference>
<evidence type="ECO:0000313" key="3">
    <source>
        <dbReference type="Proteomes" id="UP001196068"/>
    </source>
</evidence>
<comment type="caution">
    <text evidence="2">The sequence shown here is derived from an EMBL/GenBank/DDBJ whole genome shotgun (WGS) entry which is preliminary data.</text>
</comment>
<feature type="domain" description="AB hydrolase-1" evidence="1">
    <location>
        <begin position="31"/>
        <end position="274"/>
    </location>
</feature>
<accession>A0AAF1JY72</accession>
<dbReference type="GO" id="GO:0016787">
    <property type="term" value="F:hydrolase activity"/>
    <property type="evidence" value="ECO:0007669"/>
    <property type="project" value="UniProtKB-KW"/>
</dbReference>
<dbReference type="InterPro" id="IPR050228">
    <property type="entry name" value="Carboxylesterase_BioH"/>
</dbReference>
<protein>
    <submittedName>
        <fullName evidence="2">Alpha/beta hydrolase</fullName>
    </submittedName>
</protein>
<evidence type="ECO:0000313" key="2">
    <source>
        <dbReference type="EMBL" id="MBR0656704.1"/>
    </source>
</evidence>
<sequence length="284" mass="30383">MTPHRISARDGLILHAEDWRPPAGAAHRSPVLCLPGVCRTGADFRRLAERQSRTRRVVTLDYAGRGASDRAADPARYRPDIAIRDVLDVMAALQIDRPVVVGTSFGGLIAMAIGVIRPTALGGVVLNDIGPEIGAIGHAFVLDFLRRDPNAESLEACEALLRAALPPQPELDAAGWREFADLTFAKGEDGRFHPRWDTRLIDEAVGAGAGPRPDLWGFFGALAHVPLMLVWGEVSEILLPATVARMRKQRPDMSVVALPGTGHAPTLTEAAAIAGIDAFIAAIP</sequence>
<dbReference type="RefSeq" id="WP_211875571.1">
    <property type="nucleotide sequence ID" value="NZ_JAAEDH010000021.1"/>
</dbReference>
<dbReference type="InterPro" id="IPR000073">
    <property type="entry name" value="AB_hydrolase_1"/>
</dbReference>
<dbReference type="Gene3D" id="3.40.50.1820">
    <property type="entry name" value="alpha/beta hydrolase"/>
    <property type="match status" value="1"/>
</dbReference>
<gene>
    <name evidence="2" type="ORF">GXW79_16610</name>
</gene>
<keyword evidence="2" id="KW-0378">Hydrolase</keyword>
<proteinExistence type="predicted"/>
<dbReference type="PANTHER" id="PTHR43194">
    <property type="entry name" value="HYDROLASE ALPHA/BETA FOLD FAMILY"/>
    <property type="match status" value="1"/>
</dbReference>
<dbReference type="Proteomes" id="UP001196068">
    <property type="component" value="Unassembled WGS sequence"/>
</dbReference>
<keyword evidence="3" id="KW-1185">Reference proteome</keyword>
<organism evidence="2 3">
    <name type="scientific">Plastoroseomonas arctica</name>
    <dbReference type="NCBI Taxonomy" id="1509237"/>
    <lineage>
        <taxon>Bacteria</taxon>
        <taxon>Pseudomonadati</taxon>
        <taxon>Pseudomonadota</taxon>
        <taxon>Alphaproteobacteria</taxon>
        <taxon>Acetobacterales</taxon>
        <taxon>Acetobacteraceae</taxon>
        <taxon>Plastoroseomonas</taxon>
    </lineage>
</organism>
<dbReference type="SUPFAM" id="SSF53474">
    <property type="entry name" value="alpha/beta-Hydrolases"/>
    <property type="match status" value="1"/>
</dbReference>
<dbReference type="InterPro" id="IPR029058">
    <property type="entry name" value="AB_hydrolase_fold"/>
</dbReference>
<reference evidence="2" key="2">
    <citation type="journal article" date="2021" name="Syst. Appl. Microbiol.">
        <title>Roseomonas hellenica sp. nov., isolated from roots of wild-growing Alkanna tinctoria.</title>
        <authorList>
            <person name="Rat A."/>
            <person name="Naranjo H.D."/>
            <person name="Lebbe L."/>
            <person name="Cnockaert M."/>
            <person name="Krigas N."/>
            <person name="Grigoriadou K."/>
            <person name="Maloupa E."/>
            <person name="Willems A."/>
        </authorList>
    </citation>
    <scope>NUCLEOTIDE SEQUENCE</scope>
    <source>
        <strain evidence="2">LMG 28251</strain>
    </source>
</reference>
<dbReference type="Pfam" id="PF12697">
    <property type="entry name" value="Abhydrolase_6"/>
    <property type="match status" value="1"/>
</dbReference>
<dbReference type="EMBL" id="JAAEDH010000021">
    <property type="protein sequence ID" value="MBR0656704.1"/>
    <property type="molecule type" value="Genomic_DNA"/>
</dbReference>
<name>A0AAF1JY72_9PROT</name>